<gene>
    <name evidence="2" type="ORF">EVAR_32013_1</name>
</gene>
<dbReference type="OrthoDB" id="7675540at2759"/>
<feature type="region of interest" description="Disordered" evidence="1">
    <location>
        <begin position="1"/>
        <end position="20"/>
    </location>
</feature>
<dbReference type="AlphaFoldDB" id="A0A4C1YI67"/>
<proteinExistence type="predicted"/>
<accession>A0A4C1YI67</accession>
<organism evidence="2 3">
    <name type="scientific">Eumeta variegata</name>
    <name type="common">Bagworm moth</name>
    <name type="synonym">Eumeta japonica</name>
    <dbReference type="NCBI Taxonomy" id="151549"/>
    <lineage>
        <taxon>Eukaryota</taxon>
        <taxon>Metazoa</taxon>
        <taxon>Ecdysozoa</taxon>
        <taxon>Arthropoda</taxon>
        <taxon>Hexapoda</taxon>
        <taxon>Insecta</taxon>
        <taxon>Pterygota</taxon>
        <taxon>Neoptera</taxon>
        <taxon>Endopterygota</taxon>
        <taxon>Lepidoptera</taxon>
        <taxon>Glossata</taxon>
        <taxon>Ditrysia</taxon>
        <taxon>Tineoidea</taxon>
        <taxon>Psychidae</taxon>
        <taxon>Oiketicinae</taxon>
        <taxon>Eumeta</taxon>
    </lineage>
</organism>
<protein>
    <submittedName>
        <fullName evidence="2">Uncharacterized protein</fullName>
    </submittedName>
</protein>
<comment type="caution">
    <text evidence="2">The sequence shown here is derived from an EMBL/GenBank/DDBJ whole genome shotgun (WGS) entry which is preliminary data.</text>
</comment>
<evidence type="ECO:0000313" key="3">
    <source>
        <dbReference type="Proteomes" id="UP000299102"/>
    </source>
</evidence>
<evidence type="ECO:0000313" key="2">
    <source>
        <dbReference type="EMBL" id="GBP75866.1"/>
    </source>
</evidence>
<dbReference type="EMBL" id="BGZK01001265">
    <property type="protein sequence ID" value="GBP75866.1"/>
    <property type="molecule type" value="Genomic_DNA"/>
</dbReference>
<reference evidence="2 3" key="1">
    <citation type="journal article" date="2019" name="Commun. Biol.">
        <title>The bagworm genome reveals a unique fibroin gene that provides high tensile strength.</title>
        <authorList>
            <person name="Kono N."/>
            <person name="Nakamura H."/>
            <person name="Ohtoshi R."/>
            <person name="Tomita M."/>
            <person name="Numata K."/>
            <person name="Arakawa K."/>
        </authorList>
    </citation>
    <scope>NUCLEOTIDE SEQUENCE [LARGE SCALE GENOMIC DNA]</scope>
</reference>
<evidence type="ECO:0000256" key="1">
    <source>
        <dbReference type="SAM" id="MobiDB-lite"/>
    </source>
</evidence>
<sequence>MLGERREARTPVAKTDPKSYRPSAAAASLMSKTTHHLPAVCGRAYNNSRAYRVPQKSFETAGGKEVYLSEFKCWPVPFFLSSAVAYKAPPAQYFIHRNPPIITVFDSQSTSAPSVPLGAPPEERSLVSSYAEVLAHERIASSPATPSVRARRGNFVKLMSLYPLSDGGDAERPTPEARKRRPISEIMPYNHSFVFQSPLTVIGVLFGRHFEIALVQRDKSLASTIKTTERITGRRTEAALSHAGITLELYYLRIDLHQTTSTPITWMVTRIRRSLSVPKHRKLTAVNQRDYELVEWLCCQPDLNLDLRNVNDASPFELALEKKDEKMMAQLLVDNMTFDLDIDDNGTAIYSLLEILAQSLDSTALLSATSLALEDVKFDSAVLLESPTFINVDWDEVLS</sequence>
<feature type="compositionally biased region" description="Basic and acidic residues" evidence="1">
    <location>
        <begin position="1"/>
        <end position="19"/>
    </location>
</feature>
<name>A0A4C1YI67_EUMVA</name>
<keyword evidence="3" id="KW-1185">Reference proteome</keyword>
<dbReference type="Proteomes" id="UP000299102">
    <property type="component" value="Unassembled WGS sequence"/>
</dbReference>